<evidence type="ECO:0000313" key="1">
    <source>
        <dbReference type="EMBL" id="KAH7977610.1"/>
    </source>
</evidence>
<organism evidence="1 2">
    <name type="scientific">Dermacentor silvarum</name>
    <name type="common">Tick</name>
    <dbReference type="NCBI Taxonomy" id="543639"/>
    <lineage>
        <taxon>Eukaryota</taxon>
        <taxon>Metazoa</taxon>
        <taxon>Ecdysozoa</taxon>
        <taxon>Arthropoda</taxon>
        <taxon>Chelicerata</taxon>
        <taxon>Arachnida</taxon>
        <taxon>Acari</taxon>
        <taxon>Parasitiformes</taxon>
        <taxon>Ixodida</taxon>
        <taxon>Ixodoidea</taxon>
        <taxon>Ixodidae</taxon>
        <taxon>Rhipicephalinae</taxon>
        <taxon>Dermacentor</taxon>
    </lineage>
</organism>
<proteinExistence type="predicted"/>
<keyword evidence="2" id="KW-1185">Reference proteome</keyword>
<reference evidence="1" key="1">
    <citation type="submission" date="2020-05" db="EMBL/GenBank/DDBJ databases">
        <title>Large-scale comparative analyses of tick genomes elucidate their genetic diversity and vector capacities.</title>
        <authorList>
            <person name="Jia N."/>
            <person name="Wang J."/>
            <person name="Shi W."/>
            <person name="Du L."/>
            <person name="Sun Y."/>
            <person name="Zhan W."/>
            <person name="Jiang J."/>
            <person name="Wang Q."/>
            <person name="Zhang B."/>
            <person name="Ji P."/>
            <person name="Sakyi L.B."/>
            <person name="Cui X."/>
            <person name="Yuan T."/>
            <person name="Jiang B."/>
            <person name="Yang W."/>
            <person name="Lam T.T.-Y."/>
            <person name="Chang Q."/>
            <person name="Ding S."/>
            <person name="Wang X."/>
            <person name="Zhu J."/>
            <person name="Ruan X."/>
            <person name="Zhao L."/>
            <person name="Wei J."/>
            <person name="Que T."/>
            <person name="Du C."/>
            <person name="Cheng J."/>
            <person name="Dai P."/>
            <person name="Han X."/>
            <person name="Huang E."/>
            <person name="Gao Y."/>
            <person name="Liu J."/>
            <person name="Shao H."/>
            <person name="Ye R."/>
            <person name="Li L."/>
            <person name="Wei W."/>
            <person name="Wang X."/>
            <person name="Wang C."/>
            <person name="Yang T."/>
            <person name="Huo Q."/>
            <person name="Li W."/>
            <person name="Guo W."/>
            <person name="Chen H."/>
            <person name="Zhou L."/>
            <person name="Ni X."/>
            <person name="Tian J."/>
            <person name="Zhou Y."/>
            <person name="Sheng Y."/>
            <person name="Liu T."/>
            <person name="Pan Y."/>
            <person name="Xia L."/>
            <person name="Li J."/>
            <person name="Zhao F."/>
            <person name="Cao W."/>
        </authorList>
    </citation>
    <scope>NUCLEOTIDE SEQUENCE</scope>
    <source>
        <strain evidence="1">Dsil-2018</strain>
    </source>
</reference>
<comment type="caution">
    <text evidence="1">The sequence shown here is derived from an EMBL/GenBank/DDBJ whole genome shotgun (WGS) entry which is preliminary data.</text>
</comment>
<dbReference type="EMBL" id="CM023470">
    <property type="protein sequence ID" value="KAH7977610.1"/>
    <property type="molecule type" value="Genomic_DNA"/>
</dbReference>
<dbReference type="Proteomes" id="UP000821865">
    <property type="component" value="Chromosome 1"/>
</dbReference>
<name>A0ACB8DT02_DERSI</name>
<accession>A0ACB8DT02</accession>
<gene>
    <name evidence="1" type="ORF">HPB49_003039</name>
</gene>
<evidence type="ECO:0000313" key="2">
    <source>
        <dbReference type="Proteomes" id="UP000821865"/>
    </source>
</evidence>
<protein>
    <submittedName>
        <fullName evidence="1">Uncharacterized protein</fullName>
    </submittedName>
</protein>
<sequence>MRPQGRQGTTPVTCMGPTTRPAEQQPGGLAMVSAGSAAGNRGHTKVRVCADNNAPPDGAALLVQPVAAPAFAPTTQQTKKNSRSVGPWSGVTAKQHLQLAPAQPGFEVLEEQGSEQLPWPWKPDKRKLAARLWVYTEAHTVSCFDASEAAAKVSYERRLSRMTDVLNRSTTLLDWSQARGKPSGEHGKCHECEHKKSDEVYHGNCWDCWEVALCRPDPPNLPTRPMYDKANVYQRTKEFQFEELRMANMRKWELEQRLETQQDRWARMELERLERQEREESRREQQMEALKHEVQQLRQEMQEMRSLLARTRSGTRDHAVMTSRIVNLEQSILVAEHSILVSQNAQEDRGE</sequence>